<evidence type="ECO:0000313" key="5">
    <source>
        <dbReference type="Proteomes" id="UP000657385"/>
    </source>
</evidence>
<dbReference type="GO" id="GO:0008168">
    <property type="term" value="F:methyltransferase activity"/>
    <property type="evidence" value="ECO:0007669"/>
    <property type="project" value="UniProtKB-KW"/>
</dbReference>
<keyword evidence="2" id="KW-0808">Transferase</keyword>
<evidence type="ECO:0000256" key="3">
    <source>
        <dbReference type="ARBA" id="ARBA00022747"/>
    </source>
</evidence>
<proteinExistence type="predicted"/>
<organism evidence="4 5">
    <name type="scientific">Streptacidiphilus fuscans</name>
    <dbReference type="NCBI Taxonomy" id="2789292"/>
    <lineage>
        <taxon>Bacteria</taxon>
        <taxon>Bacillati</taxon>
        <taxon>Actinomycetota</taxon>
        <taxon>Actinomycetes</taxon>
        <taxon>Kitasatosporales</taxon>
        <taxon>Streptomycetaceae</taxon>
        <taxon>Streptacidiphilus</taxon>
    </lineage>
</organism>
<keyword evidence="5" id="KW-1185">Reference proteome</keyword>
<dbReference type="Proteomes" id="UP000657385">
    <property type="component" value="Unassembled WGS sequence"/>
</dbReference>
<dbReference type="RefSeq" id="WP_196196960.1">
    <property type="nucleotide sequence ID" value="NZ_JADPRT010000013.1"/>
</dbReference>
<keyword evidence="3" id="KW-0680">Restriction system</keyword>
<dbReference type="InterPro" id="IPR001525">
    <property type="entry name" value="C5_MeTfrase"/>
</dbReference>
<dbReference type="SUPFAM" id="SSF53335">
    <property type="entry name" value="S-adenosyl-L-methionine-dependent methyltransferases"/>
    <property type="match status" value="1"/>
</dbReference>
<comment type="caution">
    <text evidence="4">The sequence shown here is derived from an EMBL/GenBank/DDBJ whole genome shotgun (WGS) entry which is preliminary data.</text>
</comment>
<dbReference type="GO" id="GO:0009307">
    <property type="term" value="P:DNA restriction-modification system"/>
    <property type="evidence" value="ECO:0007669"/>
    <property type="project" value="UniProtKB-KW"/>
</dbReference>
<dbReference type="Pfam" id="PF00145">
    <property type="entry name" value="DNA_methylase"/>
    <property type="match status" value="1"/>
</dbReference>
<evidence type="ECO:0000256" key="1">
    <source>
        <dbReference type="ARBA" id="ARBA00022603"/>
    </source>
</evidence>
<sequence>MPRLSTAGDLNWPADGQRQMGPWNLDELTALAHPWPVEWLFPPRKGDPPRIVNLFAGAGGWEQSLSLLDGQFDVVGVEIGFDAAATAVAAGRRRIVADVRTLDPTHPALAWVQGLIVSAPCQVWTPAGKRQGHQARNIELLMDVFTLAFEATFGHWHDAGPCDDPDTCGVCSAPAWDGFAGFTGSLLTLDEARSPIAQMTDERIGLIAETLIWSLALTARYDQLDWLAMEQSSALPEEVLQALAEELLCADWCDVRWQTLDAVDFGLASRRKRTFLTGGRHMKIDLAAMVPSSPVEPMTAARALGWPAGIRVNTRGNRKTSGGNEWPADRPAIAITSKMRGWYPADDPTHRFPVPQGALLVGMPATYPWTGSRSSAYQQLGDLVTPPVGAAVLGPLVGRQWEAAVADYLADLYGPHSRALAATTAQPAAPVPVQRRRAAAAATSAASPMLPGLDAWCPAASPMLPGLDHWAPVKAPAGQRPAHRSR</sequence>
<dbReference type="AlphaFoldDB" id="A0A931FEI3"/>
<keyword evidence="1 4" id="KW-0489">Methyltransferase</keyword>
<protein>
    <submittedName>
        <fullName evidence="4">DNA cytosine methyltransferase</fullName>
    </submittedName>
</protein>
<dbReference type="InterPro" id="IPR029063">
    <property type="entry name" value="SAM-dependent_MTases_sf"/>
</dbReference>
<dbReference type="Gene3D" id="3.40.50.150">
    <property type="entry name" value="Vaccinia Virus protein VP39"/>
    <property type="match status" value="1"/>
</dbReference>
<dbReference type="GO" id="GO:0032259">
    <property type="term" value="P:methylation"/>
    <property type="evidence" value="ECO:0007669"/>
    <property type="project" value="UniProtKB-KW"/>
</dbReference>
<reference evidence="4" key="1">
    <citation type="submission" date="2020-11" db="EMBL/GenBank/DDBJ databases">
        <title>Isolation and identification of active actinomycetes.</title>
        <authorList>
            <person name="Yu B."/>
        </authorList>
    </citation>
    <scope>NUCLEOTIDE SEQUENCE</scope>
    <source>
        <strain evidence="4">NEAU-YB345</strain>
    </source>
</reference>
<accession>A0A931FEI3</accession>
<name>A0A931FEI3_9ACTN</name>
<evidence type="ECO:0000313" key="4">
    <source>
        <dbReference type="EMBL" id="MBF9071792.1"/>
    </source>
</evidence>
<evidence type="ECO:0000256" key="2">
    <source>
        <dbReference type="ARBA" id="ARBA00022679"/>
    </source>
</evidence>
<dbReference type="EMBL" id="JADPRT010000013">
    <property type="protein sequence ID" value="MBF9071792.1"/>
    <property type="molecule type" value="Genomic_DNA"/>
</dbReference>
<gene>
    <name evidence="4" type="ORF">I2501_27590</name>
</gene>